<protein>
    <submittedName>
        <fullName evidence="1">Uncharacterized protein</fullName>
    </submittedName>
</protein>
<dbReference type="Proteomes" id="UP000055024">
    <property type="component" value="Unassembled WGS sequence"/>
</dbReference>
<dbReference type="EMBL" id="JYDP01002599">
    <property type="protein sequence ID" value="KRY96718.1"/>
    <property type="molecule type" value="Genomic_DNA"/>
</dbReference>
<proteinExistence type="predicted"/>
<accession>A0A0V1GEN3</accession>
<evidence type="ECO:0000313" key="2">
    <source>
        <dbReference type="Proteomes" id="UP000055024"/>
    </source>
</evidence>
<keyword evidence="2" id="KW-1185">Reference proteome</keyword>
<sequence>MLWINDKQITAIIAIDQPVNARIFLNNLKIAQYNLTLSNLNEGVLCELKVTIKLDSLQNDPSVENVM</sequence>
<comment type="caution">
    <text evidence="1">The sequence shown here is derived from an EMBL/GenBank/DDBJ whole genome shotgun (WGS) entry which is preliminary data.</text>
</comment>
<reference evidence="1 2" key="1">
    <citation type="submission" date="2015-01" db="EMBL/GenBank/DDBJ databases">
        <title>Evolution of Trichinella species and genotypes.</title>
        <authorList>
            <person name="Korhonen P.K."/>
            <person name="Edoardo P."/>
            <person name="Giuseppe L.R."/>
            <person name="Gasser R.B."/>
        </authorList>
    </citation>
    <scope>NUCLEOTIDE SEQUENCE [LARGE SCALE GENOMIC DNA]</scope>
    <source>
        <strain evidence="1">ISS1029</strain>
    </source>
</reference>
<name>A0A0V1GEN3_9BILA</name>
<organism evidence="1 2">
    <name type="scientific">Trichinella zimbabwensis</name>
    <dbReference type="NCBI Taxonomy" id="268475"/>
    <lineage>
        <taxon>Eukaryota</taxon>
        <taxon>Metazoa</taxon>
        <taxon>Ecdysozoa</taxon>
        <taxon>Nematoda</taxon>
        <taxon>Enoplea</taxon>
        <taxon>Dorylaimia</taxon>
        <taxon>Trichinellida</taxon>
        <taxon>Trichinellidae</taxon>
        <taxon>Trichinella</taxon>
    </lineage>
</organism>
<dbReference type="AlphaFoldDB" id="A0A0V1GEN3"/>
<evidence type="ECO:0000313" key="1">
    <source>
        <dbReference type="EMBL" id="KRY96718.1"/>
    </source>
</evidence>
<gene>
    <name evidence="1" type="ORF">T11_15799</name>
</gene>